<feature type="transmembrane region" description="Helical" evidence="6">
    <location>
        <begin position="95"/>
        <end position="112"/>
    </location>
</feature>
<keyword evidence="8" id="KW-1185">Reference proteome</keyword>
<comment type="subcellular location">
    <subcellularLocation>
        <location evidence="1">Membrane</location>
        <topology evidence="1">Multi-pass membrane protein</topology>
    </subcellularLocation>
</comment>
<dbReference type="EMBL" id="JAULBC010000002">
    <property type="protein sequence ID" value="MEX6687728.1"/>
    <property type="molecule type" value="Genomic_DNA"/>
</dbReference>
<feature type="transmembrane region" description="Helical" evidence="6">
    <location>
        <begin position="118"/>
        <end position="137"/>
    </location>
</feature>
<gene>
    <name evidence="7" type="ORF">QTN47_09505</name>
</gene>
<dbReference type="Gene3D" id="1.10.357.140">
    <property type="entry name" value="UbiA prenyltransferase"/>
    <property type="match status" value="1"/>
</dbReference>
<dbReference type="CDD" id="cd13961">
    <property type="entry name" value="PT_UbiA_DGGGPS"/>
    <property type="match status" value="1"/>
</dbReference>
<keyword evidence="3 6" id="KW-0812">Transmembrane</keyword>
<dbReference type="InterPro" id="IPR044878">
    <property type="entry name" value="UbiA_sf"/>
</dbReference>
<proteinExistence type="predicted"/>
<dbReference type="NCBIfam" id="NF009513">
    <property type="entry name" value="PRK12872.1-3"/>
    <property type="match status" value="1"/>
</dbReference>
<organism evidence="7 8">
    <name type="scientific">Danxiaibacter flavus</name>
    <dbReference type="NCBI Taxonomy" id="3049108"/>
    <lineage>
        <taxon>Bacteria</taxon>
        <taxon>Pseudomonadati</taxon>
        <taxon>Bacteroidota</taxon>
        <taxon>Chitinophagia</taxon>
        <taxon>Chitinophagales</taxon>
        <taxon>Chitinophagaceae</taxon>
        <taxon>Danxiaibacter</taxon>
    </lineage>
</organism>
<feature type="transmembrane region" description="Helical" evidence="6">
    <location>
        <begin position="288"/>
        <end position="312"/>
    </location>
</feature>
<evidence type="ECO:0000256" key="4">
    <source>
        <dbReference type="ARBA" id="ARBA00022989"/>
    </source>
</evidence>
<evidence type="ECO:0000256" key="5">
    <source>
        <dbReference type="ARBA" id="ARBA00023136"/>
    </source>
</evidence>
<evidence type="ECO:0000256" key="1">
    <source>
        <dbReference type="ARBA" id="ARBA00004141"/>
    </source>
</evidence>
<dbReference type="InterPro" id="IPR000537">
    <property type="entry name" value="UbiA_prenyltransferase"/>
</dbReference>
<keyword evidence="4 6" id="KW-1133">Transmembrane helix</keyword>
<dbReference type="Pfam" id="PF01040">
    <property type="entry name" value="UbiA"/>
    <property type="match status" value="1"/>
</dbReference>
<keyword evidence="2" id="KW-1003">Cell membrane</keyword>
<feature type="transmembrane region" description="Helical" evidence="6">
    <location>
        <begin position="144"/>
        <end position="163"/>
    </location>
</feature>
<dbReference type="Gene3D" id="1.20.120.1780">
    <property type="entry name" value="UbiA prenyltransferase"/>
    <property type="match status" value="1"/>
</dbReference>
<evidence type="ECO:0000313" key="8">
    <source>
        <dbReference type="Proteomes" id="UP001560573"/>
    </source>
</evidence>
<accession>A0ABV3ZCZ9</accession>
<dbReference type="Proteomes" id="UP001560573">
    <property type="component" value="Unassembled WGS sequence"/>
</dbReference>
<evidence type="ECO:0000256" key="2">
    <source>
        <dbReference type="ARBA" id="ARBA00022475"/>
    </source>
</evidence>
<feature type="transmembrane region" description="Helical" evidence="6">
    <location>
        <begin position="225"/>
        <end position="251"/>
    </location>
</feature>
<keyword evidence="5 6" id="KW-0472">Membrane</keyword>
<feature type="transmembrane region" description="Helical" evidence="6">
    <location>
        <begin position="47"/>
        <end position="66"/>
    </location>
</feature>
<protein>
    <submittedName>
        <fullName evidence="7">Geranylgeranylglycerol-phosphate geranylgeranyltransferase</fullName>
    </submittedName>
</protein>
<feature type="transmembrane region" description="Helical" evidence="6">
    <location>
        <begin position="183"/>
        <end position="204"/>
    </location>
</feature>
<feature type="transmembrane region" description="Helical" evidence="6">
    <location>
        <begin position="257"/>
        <end position="276"/>
    </location>
</feature>
<dbReference type="RefSeq" id="WP_369329132.1">
    <property type="nucleotide sequence ID" value="NZ_JAULBC010000002.1"/>
</dbReference>
<sequence length="313" mass="35950">MKLVSAFFRLVRWPNLVFIALTQVLFLYCVILPAFNKADLVPNIYGWRFFLLCASSVLIAAAGYIINDYFDLDIDQVNKPDKLVVEKIIKRRWTIIWHLVLSIAGIAMGFVIDFTSRAYLLGFANILCVILLFIYSISFKKKFLIGNVLISLLTAWVILVITWAENSHILGFDSNDQLNVNKIIRVTFLYSGFAFIISLIREVIKDMEDIEGDRRYGCKTMPIMWGVNATKVFVAVWLIVLVAALLIVQIYALRLGWWISVIYCILLTVAPLLWILKKLYTAVSSEDYHKLSSLIKLVMFTGILSMIFFRIYS</sequence>
<dbReference type="InterPro" id="IPR050475">
    <property type="entry name" value="Prenyltransferase_related"/>
</dbReference>
<evidence type="ECO:0000256" key="3">
    <source>
        <dbReference type="ARBA" id="ARBA00022692"/>
    </source>
</evidence>
<dbReference type="PANTHER" id="PTHR42723">
    <property type="entry name" value="CHLOROPHYLL SYNTHASE"/>
    <property type="match status" value="1"/>
</dbReference>
<evidence type="ECO:0000313" key="7">
    <source>
        <dbReference type="EMBL" id="MEX6687728.1"/>
    </source>
</evidence>
<comment type="caution">
    <text evidence="7">The sequence shown here is derived from an EMBL/GenBank/DDBJ whole genome shotgun (WGS) entry which is preliminary data.</text>
</comment>
<reference evidence="7 8" key="1">
    <citation type="submission" date="2023-07" db="EMBL/GenBank/DDBJ databases">
        <authorList>
            <person name="Lian W.-H."/>
        </authorList>
    </citation>
    <scope>NUCLEOTIDE SEQUENCE [LARGE SCALE GENOMIC DNA]</scope>
    <source>
        <strain evidence="7 8">SYSU DXS3180</strain>
    </source>
</reference>
<feature type="transmembrane region" description="Helical" evidence="6">
    <location>
        <begin position="12"/>
        <end position="35"/>
    </location>
</feature>
<evidence type="ECO:0000256" key="6">
    <source>
        <dbReference type="SAM" id="Phobius"/>
    </source>
</evidence>
<name>A0ABV3ZCZ9_9BACT</name>
<dbReference type="PANTHER" id="PTHR42723:SF1">
    <property type="entry name" value="CHLOROPHYLL SYNTHASE, CHLOROPLASTIC"/>
    <property type="match status" value="1"/>
</dbReference>